<comment type="catalytic activity">
    <reaction evidence="9">
        <text>Couples ATP hydrolysis with the unwinding of duplex DNA by translocating in the 3'-5' direction.</text>
        <dbReference type="EC" id="5.6.2.4"/>
    </reaction>
</comment>
<dbReference type="NCBIfam" id="TIGR00614">
    <property type="entry name" value="recQ_fam"/>
    <property type="match status" value="1"/>
</dbReference>
<dbReference type="Gene3D" id="3.40.50.300">
    <property type="entry name" value="P-loop containing nucleotide triphosphate hydrolases"/>
    <property type="match status" value="2"/>
</dbReference>
<dbReference type="SMART" id="SM00487">
    <property type="entry name" value="DEXDc"/>
    <property type="match status" value="1"/>
</dbReference>
<dbReference type="SUPFAM" id="SSF52540">
    <property type="entry name" value="P-loop containing nucleoside triphosphate hydrolases"/>
    <property type="match status" value="1"/>
</dbReference>
<sequence length="538" mass="61761">MLRPRARRPRVFRRGWARPVRFLPLGSYMTPTDALAPAMPTGRELTRARARKILADRFGFDDFQYRQYEPIQTVLQGRDTLVVMPTGSGKSLVYQFPALVLEGLTLVVSPLIALMKDQQDKLVAQGVDALAFHSHQTTRETRDTERAIAEGEGDILYVTPERFKDREFFEMLLQRKVSLFVVDEAHCVSQWGHDFRPDYLTLGSVVNRLGRPPVLALTATATAEVRADIVRQLGMRDPHVTITGFARPNLRFEVKRTVNEVAKDEALRKLLEHTPGTGVIYVATIREAERLHEQLRDHFHRKLEFGLYHGKLPPVERKTAQDRFMNDELKAIVATNAFGLGIDKPDIRFVVHYNFPGSIEAYYQEAGRAGRDGEPSTCTMLYRVEDRRIQSYFLGGKYPEVEEAAKVALVLETYPERTPVHLDELAERSGVPRRKARITLMLLKRHGLVREHRGGNWERLAGRLTQVDLSHDLTDYEERRARDQAKLQAVVDFSQTARCRTRYILEYFGEEVEGDWRCGNCDACDAMLQWERRQARAD</sequence>
<evidence type="ECO:0000256" key="11">
    <source>
        <dbReference type="ARBA" id="ARBA00044535"/>
    </source>
</evidence>
<organism evidence="15 16">
    <name type="scientific">Roseisolibacter agri</name>
    <dbReference type="NCBI Taxonomy" id="2014610"/>
    <lineage>
        <taxon>Bacteria</taxon>
        <taxon>Pseudomonadati</taxon>
        <taxon>Gemmatimonadota</taxon>
        <taxon>Gemmatimonadia</taxon>
        <taxon>Gemmatimonadales</taxon>
        <taxon>Gemmatimonadaceae</taxon>
        <taxon>Roseisolibacter</taxon>
    </lineage>
</organism>
<dbReference type="InterPro" id="IPR001650">
    <property type="entry name" value="Helicase_C-like"/>
</dbReference>
<keyword evidence="8" id="KW-0413">Isomerase</keyword>
<evidence type="ECO:0000256" key="5">
    <source>
        <dbReference type="ARBA" id="ARBA00022806"/>
    </source>
</evidence>
<keyword evidence="7" id="KW-0238">DNA-binding</keyword>
<dbReference type="PROSITE" id="PS51192">
    <property type="entry name" value="HELICASE_ATP_BIND_1"/>
    <property type="match status" value="1"/>
</dbReference>
<protein>
    <recommendedName>
        <fullName evidence="11">ATP-dependent DNA helicase RecQ</fullName>
        <ecNumber evidence="10">5.6.2.4</ecNumber>
    </recommendedName>
    <alternativeName>
        <fullName evidence="12">DNA 3'-5' helicase RecQ</fullName>
    </alternativeName>
</protein>
<evidence type="ECO:0000256" key="9">
    <source>
        <dbReference type="ARBA" id="ARBA00034617"/>
    </source>
</evidence>
<evidence type="ECO:0000313" key="15">
    <source>
        <dbReference type="EMBL" id="GLC24006.1"/>
    </source>
</evidence>
<dbReference type="CDD" id="cd17920">
    <property type="entry name" value="DEXHc_RecQ"/>
    <property type="match status" value="1"/>
</dbReference>
<name>A0AA37Q7Y7_9BACT</name>
<dbReference type="InterPro" id="IPR032284">
    <property type="entry name" value="RecQ_Zn-bd"/>
</dbReference>
<keyword evidence="5" id="KW-0347">Helicase</keyword>
<evidence type="ECO:0000256" key="7">
    <source>
        <dbReference type="ARBA" id="ARBA00023125"/>
    </source>
</evidence>
<dbReference type="GO" id="GO:0009378">
    <property type="term" value="F:four-way junction helicase activity"/>
    <property type="evidence" value="ECO:0007669"/>
    <property type="project" value="TreeGrafter"/>
</dbReference>
<accession>A0AA37Q7Y7</accession>
<evidence type="ECO:0000256" key="10">
    <source>
        <dbReference type="ARBA" id="ARBA00034808"/>
    </source>
</evidence>
<dbReference type="InterPro" id="IPR004589">
    <property type="entry name" value="DNA_helicase_ATP-dep_RecQ"/>
</dbReference>
<evidence type="ECO:0000256" key="4">
    <source>
        <dbReference type="ARBA" id="ARBA00022801"/>
    </source>
</evidence>
<dbReference type="GO" id="GO:0016787">
    <property type="term" value="F:hydrolase activity"/>
    <property type="evidence" value="ECO:0007669"/>
    <property type="project" value="UniProtKB-KW"/>
</dbReference>
<feature type="domain" description="Helicase ATP-binding" evidence="13">
    <location>
        <begin position="71"/>
        <end position="239"/>
    </location>
</feature>
<dbReference type="PROSITE" id="PS00690">
    <property type="entry name" value="DEAH_ATP_HELICASE"/>
    <property type="match status" value="1"/>
</dbReference>
<feature type="domain" description="Helicase C-terminal" evidence="14">
    <location>
        <begin position="262"/>
        <end position="426"/>
    </location>
</feature>
<reference evidence="15" key="1">
    <citation type="submission" date="2022-08" db="EMBL/GenBank/DDBJ databases">
        <title>Draft genome sequencing of Roseisolibacter agri AW1220.</title>
        <authorList>
            <person name="Tobiishi Y."/>
            <person name="Tonouchi A."/>
        </authorList>
    </citation>
    <scope>NUCLEOTIDE SEQUENCE</scope>
    <source>
        <strain evidence="15">AW1220</strain>
    </source>
</reference>
<dbReference type="Pfam" id="PF00270">
    <property type="entry name" value="DEAD"/>
    <property type="match status" value="1"/>
</dbReference>
<dbReference type="InterPro" id="IPR014001">
    <property type="entry name" value="Helicase_ATP-bd"/>
</dbReference>
<dbReference type="GO" id="GO:0003677">
    <property type="term" value="F:DNA binding"/>
    <property type="evidence" value="ECO:0007669"/>
    <property type="project" value="UniProtKB-KW"/>
</dbReference>
<keyword evidence="2" id="KW-0479">Metal-binding</keyword>
<dbReference type="GO" id="GO:0030894">
    <property type="term" value="C:replisome"/>
    <property type="evidence" value="ECO:0007669"/>
    <property type="project" value="TreeGrafter"/>
</dbReference>
<gene>
    <name evidence="15" type="ORF">rosag_05190</name>
</gene>
<dbReference type="FunFam" id="3.40.50.300:FF:001389">
    <property type="entry name" value="ATP-dependent DNA helicase RecQ"/>
    <property type="match status" value="1"/>
</dbReference>
<comment type="similarity">
    <text evidence="1">Belongs to the helicase family. RecQ subfamily.</text>
</comment>
<evidence type="ECO:0000256" key="1">
    <source>
        <dbReference type="ARBA" id="ARBA00005446"/>
    </source>
</evidence>
<dbReference type="GO" id="GO:0005737">
    <property type="term" value="C:cytoplasm"/>
    <property type="evidence" value="ECO:0007669"/>
    <property type="project" value="TreeGrafter"/>
</dbReference>
<evidence type="ECO:0000256" key="2">
    <source>
        <dbReference type="ARBA" id="ARBA00022723"/>
    </source>
</evidence>
<dbReference type="GO" id="GO:0006310">
    <property type="term" value="P:DNA recombination"/>
    <property type="evidence" value="ECO:0007669"/>
    <property type="project" value="InterPro"/>
</dbReference>
<dbReference type="AlphaFoldDB" id="A0AA37Q7Y7"/>
<dbReference type="EMBL" id="BRXS01000001">
    <property type="protein sequence ID" value="GLC24006.1"/>
    <property type="molecule type" value="Genomic_DNA"/>
</dbReference>
<dbReference type="InterPro" id="IPR002464">
    <property type="entry name" value="DNA/RNA_helicase_DEAH_CS"/>
</dbReference>
<dbReference type="PROSITE" id="PS51194">
    <property type="entry name" value="HELICASE_CTER"/>
    <property type="match status" value="1"/>
</dbReference>
<keyword evidence="4" id="KW-0378">Hydrolase</keyword>
<dbReference type="Proteomes" id="UP001161325">
    <property type="component" value="Unassembled WGS sequence"/>
</dbReference>
<dbReference type="GO" id="GO:0043590">
    <property type="term" value="C:bacterial nucleoid"/>
    <property type="evidence" value="ECO:0007669"/>
    <property type="project" value="TreeGrafter"/>
</dbReference>
<dbReference type="InterPro" id="IPR011545">
    <property type="entry name" value="DEAD/DEAH_box_helicase_dom"/>
</dbReference>
<evidence type="ECO:0000313" key="16">
    <source>
        <dbReference type="Proteomes" id="UP001161325"/>
    </source>
</evidence>
<evidence type="ECO:0000256" key="6">
    <source>
        <dbReference type="ARBA" id="ARBA00022840"/>
    </source>
</evidence>
<dbReference type="Pfam" id="PF00271">
    <property type="entry name" value="Helicase_C"/>
    <property type="match status" value="1"/>
</dbReference>
<comment type="caution">
    <text evidence="15">The sequence shown here is derived from an EMBL/GenBank/DDBJ whole genome shotgun (WGS) entry which is preliminary data.</text>
</comment>
<proteinExistence type="inferred from homology"/>
<keyword evidence="3" id="KW-0547">Nucleotide-binding</keyword>
<dbReference type="GO" id="GO:0046872">
    <property type="term" value="F:metal ion binding"/>
    <property type="evidence" value="ECO:0007669"/>
    <property type="project" value="UniProtKB-KW"/>
</dbReference>
<evidence type="ECO:0000259" key="14">
    <source>
        <dbReference type="PROSITE" id="PS51194"/>
    </source>
</evidence>
<keyword evidence="6" id="KW-0067">ATP-binding</keyword>
<evidence type="ECO:0000259" key="13">
    <source>
        <dbReference type="PROSITE" id="PS51192"/>
    </source>
</evidence>
<dbReference type="GO" id="GO:0005524">
    <property type="term" value="F:ATP binding"/>
    <property type="evidence" value="ECO:0007669"/>
    <property type="project" value="UniProtKB-KW"/>
</dbReference>
<dbReference type="SMART" id="SM00490">
    <property type="entry name" value="HELICc"/>
    <property type="match status" value="1"/>
</dbReference>
<dbReference type="InterPro" id="IPR027417">
    <property type="entry name" value="P-loop_NTPase"/>
</dbReference>
<evidence type="ECO:0000256" key="8">
    <source>
        <dbReference type="ARBA" id="ARBA00023235"/>
    </source>
</evidence>
<dbReference type="EC" id="5.6.2.4" evidence="10"/>
<keyword evidence="16" id="KW-1185">Reference proteome</keyword>
<dbReference type="GO" id="GO:0043138">
    <property type="term" value="F:3'-5' DNA helicase activity"/>
    <property type="evidence" value="ECO:0007669"/>
    <property type="project" value="UniProtKB-EC"/>
</dbReference>
<dbReference type="PANTHER" id="PTHR13710:SF105">
    <property type="entry name" value="ATP-DEPENDENT DNA HELICASE Q1"/>
    <property type="match status" value="1"/>
</dbReference>
<dbReference type="Pfam" id="PF16124">
    <property type="entry name" value="RecQ_Zn_bind"/>
    <property type="match status" value="1"/>
</dbReference>
<evidence type="ECO:0000256" key="12">
    <source>
        <dbReference type="ARBA" id="ARBA00044550"/>
    </source>
</evidence>
<evidence type="ECO:0000256" key="3">
    <source>
        <dbReference type="ARBA" id="ARBA00022741"/>
    </source>
</evidence>
<dbReference type="PANTHER" id="PTHR13710">
    <property type="entry name" value="DNA HELICASE RECQ FAMILY MEMBER"/>
    <property type="match status" value="1"/>
</dbReference>
<dbReference type="GO" id="GO:0006281">
    <property type="term" value="P:DNA repair"/>
    <property type="evidence" value="ECO:0007669"/>
    <property type="project" value="TreeGrafter"/>
</dbReference>